<feature type="transmembrane region" description="Helical" evidence="1">
    <location>
        <begin position="144"/>
        <end position="163"/>
    </location>
</feature>
<dbReference type="AlphaFoldDB" id="A0A6C0IPF8"/>
<keyword evidence="1" id="KW-0472">Membrane</keyword>
<keyword evidence="1" id="KW-1133">Transmembrane helix</keyword>
<reference evidence="2" key="1">
    <citation type="journal article" date="2020" name="Nature">
        <title>Giant virus diversity and host interactions through global metagenomics.</title>
        <authorList>
            <person name="Schulz F."/>
            <person name="Roux S."/>
            <person name="Paez-Espino D."/>
            <person name="Jungbluth S."/>
            <person name="Walsh D.A."/>
            <person name="Denef V.J."/>
            <person name="McMahon K.D."/>
            <person name="Konstantinidis K.T."/>
            <person name="Eloe-Fadrosh E.A."/>
            <person name="Kyrpides N.C."/>
            <person name="Woyke T."/>
        </authorList>
    </citation>
    <scope>NUCLEOTIDE SEQUENCE</scope>
    <source>
        <strain evidence="2">GVMAG-M-3300024258-28</strain>
    </source>
</reference>
<proteinExistence type="predicted"/>
<feature type="transmembrane region" description="Helical" evidence="1">
    <location>
        <begin position="114"/>
        <end position="132"/>
    </location>
</feature>
<feature type="transmembrane region" description="Helical" evidence="1">
    <location>
        <begin position="41"/>
        <end position="63"/>
    </location>
</feature>
<organism evidence="2">
    <name type="scientific">viral metagenome</name>
    <dbReference type="NCBI Taxonomy" id="1070528"/>
    <lineage>
        <taxon>unclassified sequences</taxon>
        <taxon>metagenomes</taxon>
        <taxon>organismal metagenomes</taxon>
    </lineage>
</organism>
<protein>
    <submittedName>
        <fullName evidence="2">Uncharacterized protein</fullName>
    </submittedName>
</protein>
<keyword evidence="1" id="KW-0812">Transmembrane</keyword>
<evidence type="ECO:0000313" key="2">
    <source>
        <dbReference type="EMBL" id="QHT94385.1"/>
    </source>
</evidence>
<sequence length="200" mass="22727">MNEAIMSIAGYTGFILSKLGPLFLVFYFIFDSILQANLKGIMYIAGIILTCVLTVSMGNTITFKQVENSIDRFCFPITIENVLNISKLPLSQSIYGFTFMYILIPLIHYQFLQFNIITILLFTVFIAVDIGFLTNYRCFSIKQIILSLFTGGLIGIMYISILLGMNKKEMIYIPGIPQGSMCDIPKKKGYRCRLKKKETQ</sequence>
<accession>A0A6C0IPF8</accession>
<evidence type="ECO:0000256" key="1">
    <source>
        <dbReference type="SAM" id="Phobius"/>
    </source>
</evidence>
<name>A0A6C0IPF8_9ZZZZ</name>
<dbReference type="EMBL" id="MN740220">
    <property type="protein sequence ID" value="QHT94385.1"/>
    <property type="molecule type" value="Genomic_DNA"/>
</dbReference>
<feature type="transmembrane region" description="Helical" evidence="1">
    <location>
        <begin position="6"/>
        <end position="29"/>
    </location>
</feature>